<comment type="caution">
    <text evidence="2">The sequence shown here is derived from an EMBL/GenBank/DDBJ whole genome shotgun (WGS) entry which is preliminary data.</text>
</comment>
<reference evidence="2 3" key="1">
    <citation type="submission" date="2018-04" db="EMBL/GenBank/DDBJ databases">
        <title>Genomic Encyclopedia of Archaeal and Bacterial Type Strains, Phase II (KMG-II): from individual species to whole genera.</title>
        <authorList>
            <person name="Goeker M."/>
        </authorList>
    </citation>
    <scope>NUCLEOTIDE SEQUENCE [LARGE SCALE GENOMIC DNA]</scope>
    <source>
        <strain evidence="2 3">DSM 28823</strain>
    </source>
</reference>
<dbReference type="RefSeq" id="WP_107821625.1">
    <property type="nucleotide sequence ID" value="NZ_OY782574.1"/>
</dbReference>
<dbReference type="OrthoDB" id="1453764at2"/>
<gene>
    <name evidence="2" type="ORF">C8N47_10556</name>
</gene>
<organism evidence="2 3">
    <name type="scientific">Mangrovibacterium marinum</name>
    <dbReference type="NCBI Taxonomy" id="1639118"/>
    <lineage>
        <taxon>Bacteria</taxon>
        <taxon>Pseudomonadati</taxon>
        <taxon>Bacteroidota</taxon>
        <taxon>Bacteroidia</taxon>
        <taxon>Marinilabiliales</taxon>
        <taxon>Prolixibacteraceae</taxon>
        <taxon>Mangrovibacterium</taxon>
    </lineage>
</organism>
<dbReference type="AlphaFoldDB" id="A0A2T5C389"/>
<feature type="region of interest" description="Disordered" evidence="1">
    <location>
        <begin position="1"/>
        <end position="82"/>
    </location>
</feature>
<protein>
    <submittedName>
        <fullName evidence="2">Uncharacterized protein</fullName>
    </submittedName>
</protein>
<evidence type="ECO:0000313" key="3">
    <source>
        <dbReference type="Proteomes" id="UP000243525"/>
    </source>
</evidence>
<feature type="compositionally biased region" description="Polar residues" evidence="1">
    <location>
        <begin position="26"/>
        <end position="51"/>
    </location>
</feature>
<sequence length="82" mass="8890">MPGFNRKGPQGEGPMTGRSMGKCGNKQGNRMNGPANNDVPSENNGDQQQMSPMFRNRGRGRQRCQSNGGGFGGRRGRFSTDK</sequence>
<evidence type="ECO:0000313" key="2">
    <source>
        <dbReference type="EMBL" id="PTN09216.1"/>
    </source>
</evidence>
<evidence type="ECO:0000256" key="1">
    <source>
        <dbReference type="SAM" id="MobiDB-lite"/>
    </source>
</evidence>
<name>A0A2T5C389_9BACT</name>
<dbReference type="Proteomes" id="UP000243525">
    <property type="component" value="Unassembled WGS sequence"/>
</dbReference>
<proteinExistence type="predicted"/>
<accession>A0A2T5C389</accession>
<keyword evidence="3" id="KW-1185">Reference proteome</keyword>
<dbReference type="EMBL" id="QAAD01000005">
    <property type="protein sequence ID" value="PTN09216.1"/>
    <property type="molecule type" value="Genomic_DNA"/>
</dbReference>